<evidence type="ECO:0000313" key="2">
    <source>
        <dbReference type="Proteomes" id="UP000650533"/>
    </source>
</evidence>
<dbReference type="RefSeq" id="XP_043187975.1">
    <property type="nucleotide sequence ID" value="XM_043322152.1"/>
</dbReference>
<dbReference type="GeneID" id="67024615"/>
<dbReference type="AlphaFoldDB" id="A0A8H8PAF8"/>
<reference evidence="1" key="1">
    <citation type="submission" date="2020-05" db="EMBL/GenBank/DDBJ databases">
        <title>Evolutionary and genomic comparisons of hybrid uninucleate and nonhybrid Rhizoctonia fungi.</title>
        <authorList>
            <person name="Li C."/>
            <person name="Chen X."/>
        </authorList>
    </citation>
    <scope>NUCLEOTIDE SEQUENCE</scope>
    <source>
        <strain evidence="1">AG-1 IA</strain>
    </source>
</reference>
<gene>
    <name evidence="1" type="ORF">RhiXN_02333</name>
</gene>
<evidence type="ECO:0000313" key="1">
    <source>
        <dbReference type="EMBL" id="QRW27738.1"/>
    </source>
</evidence>
<dbReference type="Proteomes" id="UP000650533">
    <property type="component" value="Chromosome 16"/>
</dbReference>
<dbReference type="KEGG" id="rsx:RhiXN_02333"/>
<organism evidence="1 2">
    <name type="scientific">Rhizoctonia solani</name>
    <dbReference type="NCBI Taxonomy" id="456999"/>
    <lineage>
        <taxon>Eukaryota</taxon>
        <taxon>Fungi</taxon>
        <taxon>Dikarya</taxon>
        <taxon>Basidiomycota</taxon>
        <taxon>Agaricomycotina</taxon>
        <taxon>Agaricomycetes</taxon>
        <taxon>Cantharellales</taxon>
        <taxon>Ceratobasidiaceae</taxon>
        <taxon>Rhizoctonia</taxon>
    </lineage>
</organism>
<proteinExistence type="predicted"/>
<sequence length="113" mass="12859">MLRSTLIASHVHTLIASHGIVRRTFIQSTPTNLRIHTTHPFPLTRLETQLPSKALYRSPHHARLSSPSPPPDCPLYDIRYAIHPNPDAKRFHTPTPTLTRCTIRYGIIIVQAR</sequence>
<dbReference type="EMBL" id="CP059673">
    <property type="protein sequence ID" value="QRW27738.1"/>
    <property type="molecule type" value="Genomic_DNA"/>
</dbReference>
<protein>
    <submittedName>
        <fullName evidence="1">Uncharacterized protein</fullName>
    </submittedName>
</protein>
<accession>A0A8H8PAF8</accession>
<name>A0A8H8PAF8_9AGAM</name>